<dbReference type="InterPro" id="IPR027383">
    <property type="entry name" value="Znf_put"/>
</dbReference>
<keyword evidence="2" id="KW-0804">Transcription</keyword>
<evidence type="ECO:0000256" key="2">
    <source>
        <dbReference type="ARBA" id="ARBA00023163"/>
    </source>
</evidence>
<protein>
    <recommendedName>
        <fullName evidence="4">Putative zinc-finger domain-containing protein</fullName>
    </recommendedName>
</protein>
<keyword evidence="3" id="KW-0812">Transmembrane</keyword>
<evidence type="ECO:0000256" key="1">
    <source>
        <dbReference type="ARBA" id="ARBA00023015"/>
    </source>
</evidence>
<feature type="domain" description="Putative zinc-finger" evidence="4">
    <location>
        <begin position="5"/>
        <end position="35"/>
    </location>
</feature>
<accession>A0A6N9YT33</accession>
<proteinExistence type="predicted"/>
<dbReference type="RefSeq" id="WP_163820888.1">
    <property type="nucleotide sequence ID" value="NZ_JAAGOB010000016.1"/>
</dbReference>
<sequence length="215" mass="22045">MKHLDDRVSDLVDDRLDHDERDRALAHLAGCEQCREAADMERFAKGALTSLPGIPVPSALTSKLLALAEPGGPLPAEVPAEAATVAAWGPSRPAASVGTAHASHAAAGHRPRAKFIDRHRKGVRFAASGMVSTGAVLVMLASLGAPSNSSREQTPVSIVPPMEEFTAEYARSTGGLPFAEPASILVPALSWDDGLSAGTGPSSAGTGLGIAGDGW</sequence>
<gene>
    <name evidence="5" type="ORF">G1H11_22635</name>
</gene>
<organism evidence="5 6">
    <name type="scientific">Phytoactinopolyspora alkaliphila</name>
    <dbReference type="NCBI Taxonomy" id="1783498"/>
    <lineage>
        <taxon>Bacteria</taxon>
        <taxon>Bacillati</taxon>
        <taxon>Actinomycetota</taxon>
        <taxon>Actinomycetes</taxon>
        <taxon>Jiangellales</taxon>
        <taxon>Jiangellaceae</taxon>
        <taxon>Phytoactinopolyspora</taxon>
    </lineage>
</organism>
<dbReference type="AlphaFoldDB" id="A0A6N9YT33"/>
<reference evidence="5 6" key="1">
    <citation type="submission" date="2020-02" db="EMBL/GenBank/DDBJ databases">
        <authorList>
            <person name="Li X.-J."/>
            <person name="Feng X.-M."/>
        </authorList>
    </citation>
    <scope>NUCLEOTIDE SEQUENCE [LARGE SCALE GENOMIC DNA]</scope>
    <source>
        <strain evidence="5 6">CGMCC 4.7225</strain>
    </source>
</reference>
<keyword evidence="1" id="KW-0805">Transcription regulation</keyword>
<evidence type="ECO:0000256" key="3">
    <source>
        <dbReference type="SAM" id="Phobius"/>
    </source>
</evidence>
<evidence type="ECO:0000313" key="6">
    <source>
        <dbReference type="Proteomes" id="UP000469185"/>
    </source>
</evidence>
<dbReference type="Proteomes" id="UP000469185">
    <property type="component" value="Unassembled WGS sequence"/>
</dbReference>
<keyword evidence="3" id="KW-0472">Membrane</keyword>
<name>A0A6N9YT33_9ACTN</name>
<evidence type="ECO:0000313" key="5">
    <source>
        <dbReference type="EMBL" id="NED98100.1"/>
    </source>
</evidence>
<keyword evidence="3" id="KW-1133">Transmembrane helix</keyword>
<keyword evidence="6" id="KW-1185">Reference proteome</keyword>
<comment type="caution">
    <text evidence="5">The sequence shown here is derived from an EMBL/GenBank/DDBJ whole genome shotgun (WGS) entry which is preliminary data.</text>
</comment>
<evidence type="ECO:0000259" key="4">
    <source>
        <dbReference type="Pfam" id="PF13490"/>
    </source>
</evidence>
<dbReference type="Pfam" id="PF13490">
    <property type="entry name" value="zf-HC2"/>
    <property type="match status" value="1"/>
</dbReference>
<dbReference type="InterPro" id="IPR041916">
    <property type="entry name" value="Anti_sigma_zinc_sf"/>
</dbReference>
<dbReference type="EMBL" id="JAAGOB010000016">
    <property type="protein sequence ID" value="NED98100.1"/>
    <property type="molecule type" value="Genomic_DNA"/>
</dbReference>
<dbReference type="Gene3D" id="1.10.10.1320">
    <property type="entry name" value="Anti-sigma factor, zinc-finger domain"/>
    <property type="match status" value="1"/>
</dbReference>
<feature type="transmembrane region" description="Helical" evidence="3">
    <location>
        <begin position="122"/>
        <end position="145"/>
    </location>
</feature>